<gene>
    <name evidence="2" type="ORF">AMECASPLE_029434</name>
</gene>
<dbReference type="Proteomes" id="UP001469553">
    <property type="component" value="Unassembled WGS sequence"/>
</dbReference>
<reference evidence="2 3" key="1">
    <citation type="submission" date="2021-06" db="EMBL/GenBank/DDBJ databases">
        <authorList>
            <person name="Palmer J.M."/>
        </authorList>
    </citation>
    <scope>NUCLEOTIDE SEQUENCE [LARGE SCALE GENOMIC DNA]</scope>
    <source>
        <strain evidence="2 3">AS_MEX2019</strain>
        <tissue evidence="2">Muscle</tissue>
    </source>
</reference>
<comment type="caution">
    <text evidence="2">The sequence shown here is derived from an EMBL/GenBank/DDBJ whole genome shotgun (WGS) entry which is preliminary data.</text>
</comment>
<name>A0ABV1A3E3_9TELE</name>
<dbReference type="EMBL" id="JAHRIP010078602">
    <property type="protein sequence ID" value="MEQ2312290.1"/>
    <property type="molecule type" value="Genomic_DNA"/>
</dbReference>
<organism evidence="2 3">
    <name type="scientific">Ameca splendens</name>
    <dbReference type="NCBI Taxonomy" id="208324"/>
    <lineage>
        <taxon>Eukaryota</taxon>
        <taxon>Metazoa</taxon>
        <taxon>Chordata</taxon>
        <taxon>Craniata</taxon>
        <taxon>Vertebrata</taxon>
        <taxon>Euteleostomi</taxon>
        <taxon>Actinopterygii</taxon>
        <taxon>Neopterygii</taxon>
        <taxon>Teleostei</taxon>
        <taxon>Neoteleostei</taxon>
        <taxon>Acanthomorphata</taxon>
        <taxon>Ovalentaria</taxon>
        <taxon>Atherinomorphae</taxon>
        <taxon>Cyprinodontiformes</taxon>
        <taxon>Goodeidae</taxon>
        <taxon>Ameca</taxon>
    </lineage>
</organism>
<feature type="region of interest" description="Disordered" evidence="1">
    <location>
        <begin position="24"/>
        <end position="66"/>
    </location>
</feature>
<evidence type="ECO:0000256" key="1">
    <source>
        <dbReference type="SAM" id="MobiDB-lite"/>
    </source>
</evidence>
<evidence type="ECO:0000313" key="2">
    <source>
        <dbReference type="EMBL" id="MEQ2312290.1"/>
    </source>
</evidence>
<evidence type="ECO:0000313" key="3">
    <source>
        <dbReference type="Proteomes" id="UP001469553"/>
    </source>
</evidence>
<feature type="compositionally biased region" description="Gly residues" evidence="1">
    <location>
        <begin position="33"/>
        <end position="42"/>
    </location>
</feature>
<sequence length="103" mass="11284">MWGTNGAGLRTTLENWDTLRTRTHQRERAIQGHKGGSAGIGTGRQKKSDPIRNSGINSTEENGPPQRHRLASLLMMVISSRVAVFGWSVTPQSITPPAYMTIV</sequence>
<protein>
    <submittedName>
        <fullName evidence="2">Uncharacterized protein</fullName>
    </submittedName>
</protein>
<accession>A0ABV1A3E3</accession>
<proteinExistence type="predicted"/>
<keyword evidence="3" id="KW-1185">Reference proteome</keyword>